<feature type="non-terminal residue" evidence="1">
    <location>
        <position position="74"/>
    </location>
</feature>
<sequence>MKYLLILTLPVLIVVILGINSSETEHQQNDNNFSRDTDNVICAEDKNIEKNNVQYYIDKYGRASQDDAQVRRIY</sequence>
<evidence type="ECO:0000313" key="1">
    <source>
        <dbReference type="EMBL" id="OAD22448.1"/>
    </source>
</evidence>
<protein>
    <submittedName>
        <fullName evidence="1">Uncharacterized protein</fullName>
    </submittedName>
</protein>
<organism evidence="1 2">
    <name type="scientific">Candidatus Thiomargarita nelsonii</name>
    <dbReference type="NCBI Taxonomy" id="1003181"/>
    <lineage>
        <taxon>Bacteria</taxon>
        <taxon>Pseudomonadati</taxon>
        <taxon>Pseudomonadota</taxon>
        <taxon>Gammaproteobacteria</taxon>
        <taxon>Thiotrichales</taxon>
        <taxon>Thiotrichaceae</taxon>
        <taxon>Thiomargarita</taxon>
    </lineage>
</organism>
<dbReference type="AlphaFoldDB" id="A0A176S3F5"/>
<reference evidence="1 2" key="1">
    <citation type="submission" date="2016-05" db="EMBL/GenBank/DDBJ databases">
        <title>Single-cell genome of chain-forming Candidatus Thiomargarita nelsonii and comparison to other large sulfur-oxidizing bacteria.</title>
        <authorList>
            <person name="Winkel M."/>
            <person name="Salman V."/>
            <person name="Woyke T."/>
            <person name="Schulz-Vogt H."/>
            <person name="Richter M."/>
            <person name="Flood B."/>
            <person name="Bailey J."/>
            <person name="Amann R."/>
            <person name="Mussmann M."/>
        </authorList>
    </citation>
    <scope>NUCLEOTIDE SEQUENCE [LARGE SCALE GENOMIC DNA]</scope>
    <source>
        <strain evidence="1 2">THI036</strain>
    </source>
</reference>
<gene>
    <name evidence="1" type="ORF">THIOM_001750</name>
</gene>
<name>A0A176S3F5_9GAMM</name>
<comment type="caution">
    <text evidence="1">The sequence shown here is derived from an EMBL/GenBank/DDBJ whole genome shotgun (WGS) entry which is preliminary data.</text>
</comment>
<proteinExistence type="predicted"/>
<dbReference type="Proteomes" id="UP000076962">
    <property type="component" value="Unassembled WGS sequence"/>
</dbReference>
<keyword evidence="2" id="KW-1185">Reference proteome</keyword>
<dbReference type="EMBL" id="LUTY01000941">
    <property type="protein sequence ID" value="OAD22448.1"/>
    <property type="molecule type" value="Genomic_DNA"/>
</dbReference>
<accession>A0A176S3F5</accession>
<evidence type="ECO:0000313" key="2">
    <source>
        <dbReference type="Proteomes" id="UP000076962"/>
    </source>
</evidence>